<evidence type="ECO:0000256" key="10">
    <source>
        <dbReference type="ARBA" id="ARBA00029730"/>
    </source>
</evidence>
<evidence type="ECO:0000259" key="13">
    <source>
        <dbReference type="Pfam" id="PF00198"/>
    </source>
</evidence>
<keyword evidence="7" id="KW-0450">Lipoyl</keyword>
<comment type="catalytic activity">
    <reaction evidence="12">
        <text>N(6)-[(R)-dihydrolipoyl]-L-lysyl-[protein] + acetyl-CoA = N(6)-[(R)-S(8)-acetyldihydrolipoyl]-L-lysyl-[protein] + CoA</text>
        <dbReference type="Rhea" id="RHEA:17017"/>
        <dbReference type="Rhea" id="RHEA-COMP:10475"/>
        <dbReference type="Rhea" id="RHEA-COMP:10478"/>
        <dbReference type="ChEBI" id="CHEBI:57287"/>
        <dbReference type="ChEBI" id="CHEBI:57288"/>
        <dbReference type="ChEBI" id="CHEBI:83100"/>
        <dbReference type="ChEBI" id="CHEBI:83111"/>
        <dbReference type="EC" id="2.3.1.12"/>
    </reaction>
</comment>
<dbReference type="Pfam" id="PF00198">
    <property type="entry name" value="2-oxoacid_dh"/>
    <property type="match status" value="1"/>
</dbReference>
<dbReference type="InterPro" id="IPR001078">
    <property type="entry name" value="2-oxoacid_DH_actylTfrase"/>
</dbReference>
<evidence type="ECO:0000256" key="2">
    <source>
        <dbReference type="ARBA" id="ARBA00007317"/>
    </source>
</evidence>
<keyword evidence="14" id="KW-0670">Pyruvate</keyword>
<evidence type="ECO:0000256" key="8">
    <source>
        <dbReference type="ARBA" id="ARBA00023315"/>
    </source>
</evidence>
<reference evidence="15" key="1">
    <citation type="submission" date="2016-10" db="EMBL/GenBank/DDBJ databases">
        <authorList>
            <person name="Varghese N."/>
            <person name="Submissions S."/>
        </authorList>
    </citation>
    <scope>NUCLEOTIDE SEQUENCE [LARGE SCALE GENOMIC DNA]</scope>
    <source>
        <strain evidence="15">CGMCC 1.11014</strain>
    </source>
</reference>
<evidence type="ECO:0000256" key="5">
    <source>
        <dbReference type="ARBA" id="ARBA00016300"/>
    </source>
</evidence>
<dbReference type="FunFam" id="3.30.559.10:FF:000004">
    <property type="entry name" value="Acetyltransferase component of pyruvate dehydrogenase complex"/>
    <property type="match status" value="1"/>
</dbReference>
<dbReference type="SUPFAM" id="SSF52777">
    <property type="entry name" value="CoA-dependent acyltransferases"/>
    <property type="match status" value="1"/>
</dbReference>
<evidence type="ECO:0000256" key="1">
    <source>
        <dbReference type="ARBA" id="ARBA00001938"/>
    </source>
</evidence>
<feature type="domain" description="2-oxoacid dehydrogenase acyltransferase catalytic" evidence="13">
    <location>
        <begin position="36"/>
        <end position="259"/>
    </location>
</feature>
<dbReference type="PANTHER" id="PTHR43178">
    <property type="entry name" value="DIHYDROLIPOAMIDE ACETYLTRANSFERASE COMPONENT OF PYRUVATE DEHYDROGENASE COMPLEX"/>
    <property type="match status" value="1"/>
</dbReference>
<comment type="similarity">
    <text evidence="2">Belongs to the 2-oxoacid dehydrogenase family.</text>
</comment>
<keyword evidence="6 14" id="KW-0808">Transferase</keyword>
<dbReference type="Proteomes" id="UP000199391">
    <property type="component" value="Unassembled WGS sequence"/>
</dbReference>
<protein>
    <recommendedName>
        <fullName evidence="5">Dihydrolipoyllysine-residue acetyltransferase component of pyruvate dehydrogenase complex</fullName>
        <ecNumber evidence="4">2.3.1.12</ecNumber>
    </recommendedName>
    <alternativeName>
        <fullName evidence="10">Dihydrolipoamide acetyltransferase component of pyruvate dehydrogenase complex</fullName>
    </alternativeName>
    <alternativeName>
        <fullName evidence="11">E2</fullName>
    </alternativeName>
</protein>
<dbReference type="GO" id="GO:0005737">
    <property type="term" value="C:cytoplasm"/>
    <property type="evidence" value="ECO:0007669"/>
    <property type="project" value="TreeGrafter"/>
</dbReference>
<evidence type="ECO:0000256" key="3">
    <source>
        <dbReference type="ARBA" id="ARBA00011484"/>
    </source>
</evidence>
<evidence type="ECO:0000256" key="9">
    <source>
        <dbReference type="ARBA" id="ARBA00025211"/>
    </source>
</evidence>
<dbReference type="Gene3D" id="3.30.559.10">
    <property type="entry name" value="Chloramphenicol acetyltransferase-like domain"/>
    <property type="match status" value="1"/>
</dbReference>
<evidence type="ECO:0000256" key="11">
    <source>
        <dbReference type="ARBA" id="ARBA00031531"/>
    </source>
</evidence>
<dbReference type="AlphaFoldDB" id="A0A1I7LZZ7"/>
<proteinExistence type="inferred from homology"/>
<sequence length="261" mass="27557">MEASVLPSAPAPAPAPAAWPATLPPMPVMDFAQFGEVETVALPRNQKLVASFLSRNWAQIPHVTHHDEACADALEAFRRELAAGGVKLSPLPFLIKAAARALAAFPRFNASLSPDGNALVMKRYVHIGVAVETPNGLMVPVIRDCDRKPVVEIAAELADKTARARAKGLPMAEMSGGCFSVSSLGAIGGTAFTPIINAPEVAILGVTRTIERLALADGKVVATLAMPLSLSYDHRVINGADAARFVRFIAEQLADPIDLAR</sequence>
<name>A0A1I7LZZ7_9BURK</name>
<dbReference type="InterPro" id="IPR023213">
    <property type="entry name" value="CAT-like_dom_sf"/>
</dbReference>
<evidence type="ECO:0000256" key="12">
    <source>
        <dbReference type="ARBA" id="ARBA00048370"/>
    </source>
</evidence>
<keyword evidence="8" id="KW-0012">Acyltransferase</keyword>
<dbReference type="OrthoDB" id="9805770at2"/>
<organism evidence="14 15">
    <name type="scientific">Pseudoduganella namucuonensis</name>
    <dbReference type="NCBI Taxonomy" id="1035707"/>
    <lineage>
        <taxon>Bacteria</taxon>
        <taxon>Pseudomonadati</taxon>
        <taxon>Pseudomonadota</taxon>
        <taxon>Betaproteobacteria</taxon>
        <taxon>Burkholderiales</taxon>
        <taxon>Oxalobacteraceae</taxon>
        <taxon>Telluria group</taxon>
        <taxon>Pseudoduganella</taxon>
    </lineage>
</organism>
<dbReference type="GO" id="GO:0004742">
    <property type="term" value="F:dihydrolipoyllysine-residue acetyltransferase activity"/>
    <property type="evidence" value="ECO:0007669"/>
    <property type="project" value="UniProtKB-EC"/>
</dbReference>
<evidence type="ECO:0000256" key="4">
    <source>
        <dbReference type="ARBA" id="ARBA00013114"/>
    </source>
</evidence>
<dbReference type="PANTHER" id="PTHR43178:SF2">
    <property type="entry name" value="DIHYDROLIPOYLLYSINE-RESIDUE ACETYLTRANSFERASE COMPONENT OF PYRUVATE DEHYDROGENASE COMPLEX"/>
    <property type="match status" value="1"/>
</dbReference>
<dbReference type="RefSeq" id="WP_093560227.1">
    <property type="nucleotide sequence ID" value="NZ_FPBO01000045.1"/>
</dbReference>
<dbReference type="InterPro" id="IPR050743">
    <property type="entry name" value="2-oxoacid_DH_E2_comp"/>
</dbReference>
<evidence type="ECO:0000256" key="7">
    <source>
        <dbReference type="ARBA" id="ARBA00022823"/>
    </source>
</evidence>
<accession>A0A1I7LZZ7</accession>
<comment type="cofactor">
    <cofactor evidence="1">
        <name>(R)-lipoate</name>
        <dbReference type="ChEBI" id="CHEBI:83088"/>
    </cofactor>
</comment>
<dbReference type="EMBL" id="FPBO01000045">
    <property type="protein sequence ID" value="SFV15268.1"/>
    <property type="molecule type" value="Genomic_DNA"/>
</dbReference>
<evidence type="ECO:0000313" key="14">
    <source>
        <dbReference type="EMBL" id="SFV15268.1"/>
    </source>
</evidence>
<dbReference type="GO" id="GO:0006086">
    <property type="term" value="P:pyruvate decarboxylation to acetyl-CoA"/>
    <property type="evidence" value="ECO:0007669"/>
    <property type="project" value="TreeGrafter"/>
</dbReference>
<dbReference type="STRING" id="1035707.SAMN05216552_104538"/>
<dbReference type="GO" id="GO:0031405">
    <property type="term" value="F:lipoic acid binding"/>
    <property type="evidence" value="ECO:0007669"/>
    <property type="project" value="TreeGrafter"/>
</dbReference>
<keyword evidence="15" id="KW-1185">Reference proteome</keyword>
<comment type="function">
    <text evidence="9">The pyruvate dehydrogenase complex catalyzes the overall conversion of pyruvate to acetyl-CoA and CO(2). It contains multiple copies of three enzymatic components: pyruvate dehydrogenase (E1), dihydrolipoamide acetyltransferase (E2) and lipoamide dehydrogenase (E3).</text>
</comment>
<gene>
    <name evidence="14" type="ORF">SAMN05216552_104538</name>
</gene>
<dbReference type="EC" id="2.3.1.12" evidence="4"/>
<comment type="subunit">
    <text evidence="3">Forms a 24-polypeptide structural core with octahedral symmetry.</text>
</comment>
<evidence type="ECO:0000313" key="15">
    <source>
        <dbReference type="Proteomes" id="UP000199391"/>
    </source>
</evidence>
<evidence type="ECO:0000256" key="6">
    <source>
        <dbReference type="ARBA" id="ARBA00022679"/>
    </source>
</evidence>